<dbReference type="PANTHER" id="PTHR33674">
    <property type="entry name" value="METHIONINE-S-OXIDE REDUCTASE"/>
    <property type="match status" value="1"/>
</dbReference>
<dbReference type="Proteomes" id="UP000652761">
    <property type="component" value="Unassembled WGS sequence"/>
</dbReference>
<keyword evidence="2" id="KW-1185">Reference proteome</keyword>
<proteinExistence type="predicted"/>
<gene>
    <name evidence="1" type="ORF">Taro_021314</name>
</gene>
<evidence type="ECO:0000313" key="1">
    <source>
        <dbReference type="EMBL" id="MQL88740.1"/>
    </source>
</evidence>
<sequence length="249" mass="27167">MLLKSFKLRNNFDFPDTNVSPELCRWSVVGTTTTTRVSPRSPGAETPRRLLCNPAKISLFCSQGGFHLSLPLGCGPASSVSSDLPSARSPMLAQGGDGTVAVAAALQPLPSYGDVTYRFRSPLLCGSCGYGLNLSSSKRNTTNIDSKYGKAIKKGIISFFSIDESRFSESKEYRFMPYFHSKHSWGLFKQRTKLLCGKCRNHIGFAYEESPCFNGLESSRPGNETVVCNKYSIKISALQPSSDASAICK</sequence>
<dbReference type="EMBL" id="NMUH01001086">
    <property type="protein sequence ID" value="MQL88740.1"/>
    <property type="molecule type" value="Genomic_DNA"/>
</dbReference>
<comment type="caution">
    <text evidence="1">The sequence shown here is derived from an EMBL/GenBank/DDBJ whole genome shotgun (WGS) entry which is preliminary data.</text>
</comment>
<dbReference type="Pfam" id="PF24046">
    <property type="entry name" value="At4g08330"/>
    <property type="match status" value="1"/>
</dbReference>
<reference evidence="1" key="1">
    <citation type="submission" date="2017-07" db="EMBL/GenBank/DDBJ databases">
        <title>Taro Niue Genome Assembly and Annotation.</title>
        <authorList>
            <person name="Atibalentja N."/>
            <person name="Keating K."/>
            <person name="Fields C.J."/>
        </authorList>
    </citation>
    <scope>NUCLEOTIDE SEQUENCE</scope>
    <source>
        <strain evidence="1">Niue_2</strain>
        <tissue evidence="1">Leaf</tissue>
    </source>
</reference>
<dbReference type="OrthoDB" id="1907500at2759"/>
<dbReference type="InterPro" id="IPR045282">
    <property type="entry name" value="At4g08330-like"/>
</dbReference>
<name>A0A843V4L7_COLES</name>
<accession>A0A843V4L7</accession>
<protein>
    <submittedName>
        <fullName evidence="1">Uncharacterized protein</fullName>
    </submittedName>
</protein>
<evidence type="ECO:0000313" key="2">
    <source>
        <dbReference type="Proteomes" id="UP000652761"/>
    </source>
</evidence>
<dbReference type="PANTHER" id="PTHR33674:SF8">
    <property type="entry name" value="OS01G0833400 PROTEIN"/>
    <property type="match status" value="1"/>
</dbReference>
<organism evidence="1 2">
    <name type="scientific">Colocasia esculenta</name>
    <name type="common">Wild taro</name>
    <name type="synonym">Arum esculentum</name>
    <dbReference type="NCBI Taxonomy" id="4460"/>
    <lineage>
        <taxon>Eukaryota</taxon>
        <taxon>Viridiplantae</taxon>
        <taxon>Streptophyta</taxon>
        <taxon>Embryophyta</taxon>
        <taxon>Tracheophyta</taxon>
        <taxon>Spermatophyta</taxon>
        <taxon>Magnoliopsida</taxon>
        <taxon>Liliopsida</taxon>
        <taxon>Araceae</taxon>
        <taxon>Aroideae</taxon>
        <taxon>Colocasieae</taxon>
        <taxon>Colocasia</taxon>
    </lineage>
</organism>
<dbReference type="AlphaFoldDB" id="A0A843V4L7"/>